<dbReference type="Gene3D" id="1.10.3730.20">
    <property type="match status" value="1"/>
</dbReference>
<feature type="transmembrane region" description="Helical" evidence="2">
    <location>
        <begin position="133"/>
        <end position="150"/>
    </location>
</feature>
<keyword evidence="2" id="KW-0812">Transmembrane</keyword>
<dbReference type="AlphaFoldDB" id="A0A4Q1D8Y2"/>
<dbReference type="Pfam" id="PF00892">
    <property type="entry name" value="EamA"/>
    <property type="match status" value="2"/>
</dbReference>
<feature type="transmembrane region" description="Helical" evidence="2">
    <location>
        <begin position="179"/>
        <end position="200"/>
    </location>
</feature>
<sequence>MKSSMYYLAALTSFVIWGFFSLVLKPLAAYASLDILFYRVFLCAALMLVISLFFRRKALTDAKAQFRDMSAGKKWEVAGLTLGGALFLFANWFFFIYVMNHISVNASSFAFLVCPIMTTVLAFFLLRERLTKWQWVAVVFSVFSCVILSFNHVKDMLYGLVVAFTYALYLVSQRKNTGIDTFLVLTVQIVFCALLALPFYPAYREAVPVEWSFYAFILVIAVVFTIIPLFLNLWALQGITSSAIGILLYVNPLVNFLLAVAYYHEEVNAQQLWAYAIVLLSVIIFNEQYLFRRSRNKISPVTAAVPPEQKNTTVPTAAVRQQRSRPAEPVS</sequence>
<feature type="transmembrane region" description="Helical" evidence="2">
    <location>
        <begin position="75"/>
        <end position="98"/>
    </location>
</feature>
<feature type="domain" description="EamA" evidence="3">
    <location>
        <begin position="6"/>
        <end position="149"/>
    </location>
</feature>
<feature type="transmembrane region" description="Helical" evidence="2">
    <location>
        <begin position="36"/>
        <end position="54"/>
    </location>
</feature>
<reference evidence="4 5" key="1">
    <citation type="submission" date="2019-01" db="EMBL/GenBank/DDBJ databases">
        <title>Filimonas sp. strain TTM-71.</title>
        <authorList>
            <person name="Chen W.-M."/>
        </authorList>
    </citation>
    <scope>NUCLEOTIDE SEQUENCE [LARGE SCALE GENOMIC DNA]</scope>
    <source>
        <strain evidence="4 5">TTM-71</strain>
    </source>
</reference>
<dbReference type="Proteomes" id="UP000290545">
    <property type="component" value="Unassembled WGS sequence"/>
</dbReference>
<feature type="transmembrane region" description="Helical" evidence="2">
    <location>
        <begin position="212"/>
        <end position="234"/>
    </location>
</feature>
<dbReference type="EMBL" id="SDHZ01000001">
    <property type="protein sequence ID" value="RXK85670.1"/>
    <property type="molecule type" value="Genomic_DNA"/>
</dbReference>
<keyword evidence="2" id="KW-1133">Transmembrane helix</keyword>
<evidence type="ECO:0000259" key="3">
    <source>
        <dbReference type="Pfam" id="PF00892"/>
    </source>
</evidence>
<feature type="transmembrane region" description="Helical" evidence="2">
    <location>
        <begin position="156"/>
        <end position="172"/>
    </location>
</feature>
<feature type="transmembrane region" description="Helical" evidence="2">
    <location>
        <begin position="246"/>
        <end position="264"/>
    </location>
</feature>
<dbReference type="RefSeq" id="WP_129001423.1">
    <property type="nucleotide sequence ID" value="NZ_SDHZ01000001.1"/>
</dbReference>
<evidence type="ECO:0000256" key="1">
    <source>
        <dbReference type="SAM" id="MobiDB-lite"/>
    </source>
</evidence>
<evidence type="ECO:0000313" key="4">
    <source>
        <dbReference type="EMBL" id="RXK85670.1"/>
    </source>
</evidence>
<evidence type="ECO:0000313" key="5">
    <source>
        <dbReference type="Proteomes" id="UP000290545"/>
    </source>
</evidence>
<feature type="domain" description="EamA" evidence="3">
    <location>
        <begin position="156"/>
        <end position="285"/>
    </location>
</feature>
<protein>
    <submittedName>
        <fullName evidence="4">EamA family transporter</fullName>
    </submittedName>
</protein>
<feature type="region of interest" description="Disordered" evidence="1">
    <location>
        <begin position="307"/>
        <end position="331"/>
    </location>
</feature>
<proteinExistence type="predicted"/>
<dbReference type="OrthoDB" id="369870at2"/>
<dbReference type="PANTHER" id="PTHR22911">
    <property type="entry name" value="ACYL-MALONYL CONDENSING ENZYME-RELATED"/>
    <property type="match status" value="1"/>
</dbReference>
<feature type="transmembrane region" description="Helical" evidence="2">
    <location>
        <begin position="104"/>
        <end position="126"/>
    </location>
</feature>
<dbReference type="PANTHER" id="PTHR22911:SF137">
    <property type="entry name" value="SOLUTE CARRIER FAMILY 35 MEMBER G2-RELATED"/>
    <property type="match status" value="1"/>
</dbReference>
<name>A0A4Q1D8Y2_9BACT</name>
<feature type="transmembrane region" description="Helical" evidence="2">
    <location>
        <begin position="270"/>
        <end position="291"/>
    </location>
</feature>
<feature type="transmembrane region" description="Helical" evidence="2">
    <location>
        <begin position="5"/>
        <end position="24"/>
    </location>
</feature>
<dbReference type="InterPro" id="IPR037185">
    <property type="entry name" value="EmrE-like"/>
</dbReference>
<keyword evidence="2" id="KW-0472">Membrane</keyword>
<comment type="caution">
    <text evidence="4">The sequence shown here is derived from an EMBL/GenBank/DDBJ whole genome shotgun (WGS) entry which is preliminary data.</text>
</comment>
<dbReference type="GO" id="GO:0016020">
    <property type="term" value="C:membrane"/>
    <property type="evidence" value="ECO:0007669"/>
    <property type="project" value="InterPro"/>
</dbReference>
<evidence type="ECO:0000256" key="2">
    <source>
        <dbReference type="SAM" id="Phobius"/>
    </source>
</evidence>
<dbReference type="InterPro" id="IPR000620">
    <property type="entry name" value="EamA_dom"/>
</dbReference>
<dbReference type="SUPFAM" id="SSF103481">
    <property type="entry name" value="Multidrug resistance efflux transporter EmrE"/>
    <property type="match status" value="2"/>
</dbReference>
<gene>
    <name evidence="4" type="ORF">ESB13_02320</name>
</gene>
<feature type="compositionally biased region" description="Polar residues" evidence="1">
    <location>
        <begin position="309"/>
        <end position="321"/>
    </location>
</feature>
<accession>A0A4Q1D8Y2</accession>
<organism evidence="4 5">
    <name type="scientific">Filimonas effusa</name>
    <dbReference type="NCBI Taxonomy" id="2508721"/>
    <lineage>
        <taxon>Bacteria</taxon>
        <taxon>Pseudomonadati</taxon>
        <taxon>Bacteroidota</taxon>
        <taxon>Chitinophagia</taxon>
        <taxon>Chitinophagales</taxon>
        <taxon>Chitinophagaceae</taxon>
        <taxon>Filimonas</taxon>
    </lineage>
</organism>
<keyword evidence="5" id="KW-1185">Reference proteome</keyword>